<dbReference type="InterPro" id="IPR056548">
    <property type="entry name" value="HEAT_Nup120"/>
</dbReference>
<evidence type="ECO:0000259" key="6">
    <source>
        <dbReference type="Pfam" id="PF21486"/>
    </source>
</evidence>
<dbReference type="EMBL" id="NAJM01000043">
    <property type="protein sequence ID" value="RVX67958.1"/>
    <property type="molecule type" value="Genomic_DNA"/>
</dbReference>
<evidence type="ECO:0000259" key="5">
    <source>
        <dbReference type="Pfam" id="PF11715"/>
    </source>
</evidence>
<sequence length="1260" mass="141539">MLNLYTETAFQVTPPTPASLVEFHIPRKNGSLDKARSPSKRHHTKSPNWPQDEATFSSRHLASESSIYFRKSKTYPRVFLWSILRRSRALQVQCADLARSESDRKEAYFTLQFEFQDDIVPRAVAFADSENGDDLHAFVATTRNELFNLIIHPTAFRDPSILQSSPQHTWVKILDSSALRLHTVHHLHAANPLEIFASFTNGRLQRLKRRSGEDHWSEDNYDEKTWGESLRGIVTWRGVQTIPHASSNVDVRTVQSMILSSDGIHLFTICLNHSIRVWHLPSGRLVATKDLLDQEREPNDRTHLNPADDAHLQIVKLPLQRFPVLLTYSPQDGGQFKFWDIKGSLTDNIVIEDKYPGTKLTAPDPDPSGNTLWSMVGVKLDAGSDVLPARIWALYRNHNYHQLYNCQFEFRTLTSSWKSHWVKCAPTASSKALAPDLIRTDSQDPASKWIEFLLYPGRYTEAVLQTALSIYEDANNKQLPTSSHSNTPLTQRMVSVVASNVSLRKYGDSDLDFDRFLSDTDAQWRNLYRIVDKINDATTAPLSLAYDSFIDMVWIPMTGRLCAVRECNNIELLQNNQIDDLAELEDVAARVWPHRRLATDGGDSFSDFGILITAARAFSASLTPELSENLDGAIREFLYTNSESLISTKVVDIFDSVGFSEAVSDELFTRLENDLQPLNGCTGLTNELFLVLLENFPRSTRIAKSALRTTLFGNLLLSNGMLDVLESEHLLLKDLLILAIFIEGEFNQDDDKIPDFDASELFSYITPLLKVVERNLWLATHKRRIPLEILGHDARPNIARKPIDTSLENTRLVSIFEDTLSKAIRPSPPVEMPMTSLLTNQLDEIEDWASGKQNKTDLDSRDDHETVYLQCDLLAQKEFDLATEFSLFQPSTPWSSYIKGRLALGMEHHDVAANHFRAASYGLSHGKAIGNLVELSAGLLSLIDAEHFYNGLPSFLYHVATLFETASAYNEAGQFFHLALEALSVGQPEPSSNFRSDLLSRLFNAELQQARYASAYDALAQLPDKALQRVSLVALINSMLDAKSWTGGPAGAVKQIQSLPWAINPHLAHQLDLHLLSLAKKQTSTSISSTDWLSSPGDTDYLSIIHAVRIGQKDYRGAVAVLFDRLRLVRKSGRARHDPKATALRHVLLALINAMACVDPEEAYVLADVEEKTSSAGPHQKGDTIQSTESTVGRKRRRVIVTLDDLRKEYQQVLDKCSRIERGDFDFDVDGEGDDEDDVPIDQSRLNLSSHVAGGDAMEM</sequence>
<feature type="region of interest" description="Disordered" evidence="4">
    <location>
        <begin position="30"/>
        <end position="53"/>
    </location>
</feature>
<evidence type="ECO:0000259" key="7">
    <source>
        <dbReference type="Pfam" id="PF23300"/>
    </source>
</evidence>
<feature type="domain" description="Nucleoporin nup120-like HEAT repeat" evidence="7">
    <location>
        <begin position="868"/>
        <end position="1040"/>
    </location>
</feature>
<dbReference type="SUPFAM" id="SSF50978">
    <property type="entry name" value="WD40 repeat-like"/>
    <property type="match status" value="1"/>
</dbReference>
<evidence type="ECO:0000313" key="9">
    <source>
        <dbReference type="Proteomes" id="UP000288859"/>
    </source>
</evidence>
<evidence type="ECO:0000313" key="8">
    <source>
        <dbReference type="EMBL" id="RVX67958.1"/>
    </source>
</evidence>
<feature type="domain" description="Nucleoporin Nup120 helical" evidence="6">
    <location>
        <begin position="638"/>
        <end position="763"/>
    </location>
</feature>
<keyword evidence="2" id="KW-0813">Transport</keyword>
<dbReference type="InterPro" id="IPR059141">
    <property type="entry name" value="Beta-prop_Nup120_160"/>
</dbReference>
<dbReference type="GO" id="GO:0017056">
    <property type="term" value="F:structural constituent of nuclear pore"/>
    <property type="evidence" value="ECO:0007669"/>
    <property type="project" value="TreeGrafter"/>
</dbReference>
<dbReference type="Proteomes" id="UP000288859">
    <property type="component" value="Unassembled WGS sequence"/>
</dbReference>
<feature type="domain" description="Nucleoporin Nup120/160 beta-propeller" evidence="5">
    <location>
        <begin position="77"/>
        <end position="571"/>
    </location>
</feature>
<reference evidence="8 9" key="1">
    <citation type="submission" date="2017-03" db="EMBL/GenBank/DDBJ databases">
        <title>Genomes of endolithic fungi from Antarctica.</title>
        <authorList>
            <person name="Coleine C."/>
            <person name="Masonjones S."/>
            <person name="Stajich J.E."/>
        </authorList>
    </citation>
    <scope>NUCLEOTIDE SEQUENCE [LARGE SCALE GENOMIC DNA]</scope>
    <source>
        <strain evidence="8 9">CCFEE 6314</strain>
    </source>
</reference>
<dbReference type="Pfam" id="PF11715">
    <property type="entry name" value="Beta-prop_Nup120_160"/>
    <property type="match status" value="1"/>
</dbReference>
<dbReference type="InterPro" id="IPR048884">
    <property type="entry name" value="Nup120_helical"/>
</dbReference>
<proteinExistence type="predicted"/>
<comment type="caution">
    <text evidence="8">The sequence shown here is derived from an EMBL/GenBank/DDBJ whole genome shotgun (WGS) entry which is preliminary data.</text>
</comment>
<keyword evidence="3" id="KW-0539">Nucleus</keyword>
<dbReference type="InterPro" id="IPR036322">
    <property type="entry name" value="WD40_repeat_dom_sf"/>
</dbReference>
<dbReference type="GO" id="GO:0005643">
    <property type="term" value="C:nuclear pore"/>
    <property type="evidence" value="ECO:0007669"/>
    <property type="project" value="TreeGrafter"/>
</dbReference>
<dbReference type="AlphaFoldDB" id="A0A438MW33"/>
<comment type="subcellular location">
    <subcellularLocation>
        <location evidence="1">Nucleus</location>
    </subcellularLocation>
</comment>
<gene>
    <name evidence="8" type="ORF">B0A52_08563</name>
</gene>
<evidence type="ECO:0000256" key="1">
    <source>
        <dbReference type="ARBA" id="ARBA00004123"/>
    </source>
</evidence>
<dbReference type="Pfam" id="PF23300">
    <property type="entry name" value="HEAT_Nup120"/>
    <property type="match status" value="1"/>
</dbReference>
<accession>A0A438MW33</accession>
<dbReference type="InterPro" id="IPR021717">
    <property type="entry name" value="Nucleoporin_Nup160"/>
</dbReference>
<protein>
    <submittedName>
        <fullName evidence="8">Uncharacterized protein</fullName>
    </submittedName>
</protein>
<evidence type="ECO:0000256" key="4">
    <source>
        <dbReference type="SAM" id="MobiDB-lite"/>
    </source>
</evidence>
<organism evidence="8 9">
    <name type="scientific">Exophiala mesophila</name>
    <name type="common">Black yeast-like fungus</name>
    <dbReference type="NCBI Taxonomy" id="212818"/>
    <lineage>
        <taxon>Eukaryota</taxon>
        <taxon>Fungi</taxon>
        <taxon>Dikarya</taxon>
        <taxon>Ascomycota</taxon>
        <taxon>Pezizomycotina</taxon>
        <taxon>Eurotiomycetes</taxon>
        <taxon>Chaetothyriomycetidae</taxon>
        <taxon>Chaetothyriales</taxon>
        <taxon>Herpotrichiellaceae</taxon>
        <taxon>Exophiala</taxon>
    </lineage>
</organism>
<dbReference type="VEuPathDB" id="FungiDB:PV10_08143"/>
<dbReference type="PANTHER" id="PTHR21286">
    <property type="entry name" value="NUCLEAR PORE COMPLEX PROTEIN NUP160"/>
    <property type="match status" value="1"/>
</dbReference>
<dbReference type="PANTHER" id="PTHR21286:SF0">
    <property type="entry name" value="NUCLEAR PORE COMPLEX PROTEIN NUP160"/>
    <property type="match status" value="1"/>
</dbReference>
<name>A0A438MW33_EXOME</name>
<evidence type="ECO:0000256" key="2">
    <source>
        <dbReference type="ARBA" id="ARBA00022448"/>
    </source>
</evidence>
<evidence type="ECO:0000256" key="3">
    <source>
        <dbReference type="ARBA" id="ARBA00023242"/>
    </source>
</evidence>
<dbReference type="Pfam" id="PF21486">
    <property type="entry name" value="NUP120_helical"/>
    <property type="match status" value="1"/>
</dbReference>
<dbReference type="OrthoDB" id="67716at2759"/>